<dbReference type="InterPro" id="IPR032675">
    <property type="entry name" value="LRR_dom_sf"/>
</dbReference>
<dbReference type="AlphaFoldDB" id="A0A2G8RXP0"/>
<comment type="caution">
    <text evidence="1">The sequence shown here is derived from an EMBL/GenBank/DDBJ whole genome shotgun (WGS) entry which is preliminary data.</text>
</comment>
<dbReference type="STRING" id="1077348.A0A2G8RXP0"/>
<organism evidence="1 2">
    <name type="scientific">Ganoderma sinense ZZ0214-1</name>
    <dbReference type="NCBI Taxonomy" id="1077348"/>
    <lineage>
        <taxon>Eukaryota</taxon>
        <taxon>Fungi</taxon>
        <taxon>Dikarya</taxon>
        <taxon>Basidiomycota</taxon>
        <taxon>Agaricomycotina</taxon>
        <taxon>Agaricomycetes</taxon>
        <taxon>Polyporales</taxon>
        <taxon>Polyporaceae</taxon>
        <taxon>Ganoderma</taxon>
    </lineage>
</organism>
<sequence>MSEGPESVGRDLSRDARFFTYDVLINILDCLDSDFPSLCCCSQVSRIFMDAAATYLYRSVTYSPAFSPVLNLRKQDDFALPFFSSAQLQHNAALVRHLEVSVTDPSGIANPPRLAARAKTDPEGLPSNGESVPVWRSFVFVPHSRFPSQDNCGSVTPGVLRAFLPHLQEITSFALGLSYSLTDDDVFAFCKGLPSLQTLELRYYLQMRPAHMPRLSKLRSLTVHCQYVSSSHDAAYLYKWVRRTITYTPLESLRLVCEHQPSGAAPSFDPLLEHLVARHAPRLRILDLREFLVGWKALARLCDSCSELEDLFITVSPATLNDLQIDPSPFKRLRRLGLNTRNERGRTKFTTEAAAGFMELAPNLRRLVVNGDSFEGGWAADASGNVSFTVKQVNAAVRLFSWEKGCLDGKPTRMTLLD</sequence>
<dbReference type="EMBL" id="AYKW01000045">
    <property type="protein sequence ID" value="PIL26283.1"/>
    <property type="molecule type" value="Genomic_DNA"/>
</dbReference>
<dbReference type="InterPro" id="IPR036047">
    <property type="entry name" value="F-box-like_dom_sf"/>
</dbReference>
<dbReference type="SUPFAM" id="SSF52047">
    <property type="entry name" value="RNI-like"/>
    <property type="match status" value="1"/>
</dbReference>
<reference evidence="1 2" key="1">
    <citation type="journal article" date="2015" name="Sci. Rep.">
        <title>Chromosome-level genome map provides insights into diverse defense mechanisms in the medicinal fungus Ganoderma sinense.</title>
        <authorList>
            <person name="Zhu Y."/>
            <person name="Xu J."/>
            <person name="Sun C."/>
            <person name="Zhou S."/>
            <person name="Xu H."/>
            <person name="Nelson D.R."/>
            <person name="Qian J."/>
            <person name="Song J."/>
            <person name="Luo H."/>
            <person name="Xiang L."/>
            <person name="Li Y."/>
            <person name="Xu Z."/>
            <person name="Ji A."/>
            <person name="Wang L."/>
            <person name="Lu S."/>
            <person name="Hayward A."/>
            <person name="Sun W."/>
            <person name="Li X."/>
            <person name="Schwartz D.C."/>
            <person name="Wang Y."/>
            <person name="Chen S."/>
        </authorList>
    </citation>
    <scope>NUCLEOTIDE SEQUENCE [LARGE SCALE GENOMIC DNA]</scope>
    <source>
        <strain evidence="1 2">ZZ0214-1</strain>
    </source>
</reference>
<evidence type="ECO:0000313" key="1">
    <source>
        <dbReference type="EMBL" id="PIL26283.1"/>
    </source>
</evidence>
<protein>
    <recommendedName>
        <fullName evidence="3">F-box domain-containing protein</fullName>
    </recommendedName>
</protein>
<gene>
    <name evidence="1" type="ORF">GSI_12039</name>
</gene>
<dbReference type="SUPFAM" id="SSF81383">
    <property type="entry name" value="F-box domain"/>
    <property type="match status" value="1"/>
</dbReference>
<accession>A0A2G8RXP0</accession>
<evidence type="ECO:0008006" key="3">
    <source>
        <dbReference type="Google" id="ProtNLM"/>
    </source>
</evidence>
<proteinExistence type="predicted"/>
<dbReference type="OrthoDB" id="3264508at2759"/>
<dbReference type="Proteomes" id="UP000230002">
    <property type="component" value="Unassembled WGS sequence"/>
</dbReference>
<evidence type="ECO:0000313" key="2">
    <source>
        <dbReference type="Proteomes" id="UP000230002"/>
    </source>
</evidence>
<keyword evidence="2" id="KW-1185">Reference proteome</keyword>
<dbReference type="Gene3D" id="3.80.10.10">
    <property type="entry name" value="Ribonuclease Inhibitor"/>
    <property type="match status" value="1"/>
</dbReference>
<name>A0A2G8RXP0_9APHY</name>